<evidence type="ECO:0000313" key="1">
    <source>
        <dbReference type="EMBL" id="TFK80406.1"/>
    </source>
</evidence>
<keyword evidence="2" id="KW-1185">Reference proteome</keyword>
<dbReference type="EMBL" id="ML211779">
    <property type="protein sequence ID" value="TFK80406.1"/>
    <property type="molecule type" value="Genomic_DNA"/>
</dbReference>
<accession>A0A5C3NSA6</accession>
<dbReference type="InParanoid" id="A0A5C3NSA6"/>
<gene>
    <name evidence="1" type="ORF">K466DRAFT_382204</name>
</gene>
<proteinExistence type="predicted"/>
<evidence type="ECO:0000313" key="2">
    <source>
        <dbReference type="Proteomes" id="UP000308197"/>
    </source>
</evidence>
<organism evidence="1 2">
    <name type="scientific">Polyporus arcularius HHB13444</name>
    <dbReference type="NCBI Taxonomy" id="1314778"/>
    <lineage>
        <taxon>Eukaryota</taxon>
        <taxon>Fungi</taxon>
        <taxon>Dikarya</taxon>
        <taxon>Basidiomycota</taxon>
        <taxon>Agaricomycotina</taxon>
        <taxon>Agaricomycetes</taxon>
        <taxon>Polyporales</taxon>
        <taxon>Polyporaceae</taxon>
        <taxon>Polyporus</taxon>
    </lineage>
</organism>
<protein>
    <submittedName>
        <fullName evidence="1">Uncharacterized protein</fullName>
    </submittedName>
</protein>
<name>A0A5C3NSA6_9APHY</name>
<reference evidence="1 2" key="1">
    <citation type="journal article" date="2019" name="Nat. Ecol. Evol.">
        <title>Megaphylogeny resolves global patterns of mushroom evolution.</title>
        <authorList>
            <person name="Varga T."/>
            <person name="Krizsan K."/>
            <person name="Foldi C."/>
            <person name="Dima B."/>
            <person name="Sanchez-Garcia M."/>
            <person name="Sanchez-Ramirez S."/>
            <person name="Szollosi G.J."/>
            <person name="Szarkandi J.G."/>
            <person name="Papp V."/>
            <person name="Albert L."/>
            <person name="Andreopoulos W."/>
            <person name="Angelini C."/>
            <person name="Antonin V."/>
            <person name="Barry K.W."/>
            <person name="Bougher N.L."/>
            <person name="Buchanan P."/>
            <person name="Buyck B."/>
            <person name="Bense V."/>
            <person name="Catcheside P."/>
            <person name="Chovatia M."/>
            <person name="Cooper J."/>
            <person name="Damon W."/>
            <person name="Desjardin D."/>
            <person name="Finy P."/>
            <person name="Geml J."/>
            <person name="Haridas S."/>
            <person name="Hughes K."/>
            <person name="Justo A."/>
            <person name="Karasinski D."/>
            <person name="Kautmanova I."/>
            <person name="Kiss B."/>
            <person name="Kocsube S."/>
            <person name="Kotiranta H."/>
            <person name="LaButti K.M."/>
            <person name="Lechner B.E."/>
            <person name="Liimatainen K."/>
            <person name="Lipzen A."/>
            <person name="Lukacs Z."/>
            <person name="Mihaltcheva S."/>
            <person name="Morgado L.N."/>
            <person name="Niskanen T."/>
            <person name="Noordeloos M.E."/>
            <person name="Ohm R.A."/>
            <person name="Ortiz-Santana B."/>
            <person name="Ovrebo C."/>
            <person name="Racz N."/>
            <person name="Riley R."/>
            <person name="Savchenko A."/>
            <person name="Shiryaev A."/>
            <person name="Soop K."/>
            <person name="Spirin V."/>
            <person name="Szebenyi C."/>
            <person name="Tomsovsky M."/>
            <person name="Tulloss R.E."/>
            <person name="Uehling J."/>
            <person name="Grigoriev I.V."/>
            <person name="Vagvolgyi C."/>
            <person name="Papp T."/>
            <person name="Martin F.M."/>
            <person name="Miettinen O."/>
            <person name="Hibbett D.S."/>
            <person name="Nagy L.G."/>
        </authorList>
    </citation>
    <scope>NUCLEOTIDE SEQUENCE [LARGE SCALE GENOMIC DNA]</scope>
    <source>
        <strain evidence="1 2">HHB13444</strain>
    </source>
</reference>
<sequence length="249" mass="27191">MPPDWVTEDDYLLHLAFPMLGIPIGDLTVFRCSEPGAGYFESDRPFFREDSDIAVLTVHFSSRIQGGQRMEALILVIPIVTIKAALTTSSQLGSQEQNEARRDVRWSEWGPDGSRLLRLYCRWKPAVISALGSRVAIILPAKRGPGRDVYIVDVRPHSKKESFGESAREVPSSLGLGPPDGVAIDTSDTMSGLTIFAAPVTTRLPYRMTYVGASFQSSLMARGSLAHDGMTLMTDDGRTLTTSRCTPGA</sequence>
<dbReference type="Proteomes" id="UP000308197">
    <property type="component" value="Unassembled WGS sequence"/>
</dbReference>
<dbReference type="AlphaFoldDB" id="A0A5C3NSA6"/>